<dbReference type="OrthoDB" id="5582218at2759"/>
<dbReference type="EMBL" id="JAANYQ010000013">
    <property type="protein sequence ID" value="KAF4121224.1"/>
    <property type="molecule type" value="Genomic_DNA"/>
</dbReference>
<keyword evidence="3" id="KW-1185">Reference proteome</keyword>
<evidence type="ECO:0000256" key="1">
    <source>
        <dbReference type="SAM" id="MobiDB-lite"/>
    </source>
</evidence>
<sequence>MNLLLSNKIRSSLSPSNLPAALRSIRGALFPNNAPGKSSLVPPATEEDLVALRRRAATALWGLLPKPVATIYLGGGVGQVLLPLRATLFSSRFLRSGMTTTTTTTTTSSRRAGGSSSSSGGGANTSDGDGSGNGNDKDENEDESRMIDEMDGLLDVLSDEYCNKHLLYGILELILVRLIPELSDKSVQDLLDDRLG</sequence>
<evidence type="ECO:0000313" key="2">
    <source>
        <dbReference type="EMBL" id="KAF4121224.1"/>
    </source>
</evidence>
<feature type="region of interest" description="Disordered" evidence="1">
    <location>
        <begin position="99"/>
        <end position="143"/>
    </location>
</feature>
<reference evidence="2" key="1">
    <citation type="submission" date="2020-03" db="EMBL/GenBank/DDBJ databases">
        <title>Site-based positive gene gene selection in Geosmithia morbida across the United States reveals a broad range of putative effectors and factors for local host and environmental adapation.</title>
        <authorList>
            <person name="Onufrak A."/>
            <person name="Murdoch R.W."/>
            <person name="Gazis R."/>
            <person name="Huff M."/>
            <person name="Staton M."/>
            <person name="Klingeman W."/>
            <person name="Hadziabdic D."/>
        </authorList>
    </citation>
    <scope>NUCLEOTIDE SEQUENCE</scope>
    <source>
        <strain evidence="2">1262</strain>
    </source>
</reference>
<dbReference type="GeneID" id="55968416"/>
<comment type="caution">
    <text evidence="2">The sequence shown here is derived from an EMBL/GenBank/DDBJ whole genome shotgun (WGS) entry which is preliminary data.</text>
</comment>
<accession>A0A9P4YSZ2</accession>
<dbReference type="AlphaFoldDB" id="A0A9P4YSZ2"/>
<organism evidence="2 3">
    <name type="scientific">Geosmithia morbida</name>
    <dbReference type="NCBI Taxonomy" id="1094350"/>
    <lineage>
        <taxon>Eukaryota</taxon>
        <taxon>Fungi</taxon>
        <taxon>Dikarya</taxon>
        <taxon>Ascomycota</taxon>
        <taxon>Pezizomycotina</taxon>
        <taxon>Sordariomycetes</taxon>
        <taxon>Hypocreomycetidae</taxon>
        <taxon>Hypocreales</taxon>
        <taxon>Bionectriaceae</taxon>
        <taxon>Geosmithia</taxon>
    </lineage>
</organism>
<name>A0A9P4YSZ2_9HYPO</name>
<proteinExistence type="predicted"/>
<protein>
    <submittedName>
        <fullName evidence="2">Uncharacterized protein</fullName>
    </submittedName>
</protein>
<evidence type="ECO:0000313" key="3">
    <source>
        <dbReference type="Proteomes" id="UP000749293"/>
    </source>
</evidence>
<feature type="compositionally biased region" description="Low complexity" evidence="1">
    <location>
        <begin position="99"/>
        <end position="118"/>
    </location>
</feature>
<feature type="compositionally biased region" description="Gly residues" evidence="1">
    <location>
        <begin position="119"/>
        <end position="133"/>
    </location>
</feature>
<dbReference type="Proteomes" id="UP000749293">
    <property type="component" value="Unassembled WGS sequence"/>
</dbReference>
<gene>
    <name evidence="2" type="ORF">GMORB2_2186</name>
</gene>
<dbReference type="RefSeq" id="XP_035319876.1">
    <property type="nucleotide sequence ID" value="XM_035464166.1"/>
</dbReference>